<reference evidence="1" key="1">
    <citation type="submission" date="2020-06" db="EMBL/GenBank/DDBJ databases">
        <authorList>
            <person name="Li T."/>
            <person name="Hu X."/>
            <person name="Zhang T."/>
            <person name="Song X."/>
            <person name="Zhang H."/>
            <person name="Dai N."/>
            <person name="Sheng W."/>
            <person name="Hou X."/>
            <person name="Wei L."/>
        </authorList>
    </citation>
    <scope>NUCLEOTIDE SEQUENCE</scope>
    <source>
        <strain evidence="1">G02</strain>
        <tissue evidence="1">Leaf</tissue>
    </source>
</reference>
<protein>
    <submittedName>
        <fullName evidence="1">Uncharacterized protein</fullName>
    </submittedName>
</protein>
<evidence type="ECO:0000313" key="1">
    <source>
        <dbReference type="EMBL" id="KAL0392786.1"/>
    </source>
</evidence>
<sequence length="71" mass="8333">MEENLCLHIAAELTIRQENKMELYLDLPTKATRSKRDLFATICDRILCKISRWNEKLLFQAGKEVLIKLVL</sequence>
<comment type="caution">
    <text evidence="1">The sequence shown here is derived from an EMBL/GenBank/DDBJ whole genome shotgun (WGS) entry which is preliminary data.</text>
</comment>
<reference evidence="1" key="2">
    <citation type="journal article" date="2024" name="Plant">
        <title>Genomic evolution and insights into agronomic trait innovations of Sesamum species.</title>
        <authorList>
            <person name="Miao H."/>
            <person name="Wang L."/>
            <person name="Qu L."/>
            <person name="Liu H."/>
            <person name="Sun Y."/>
            <person name="Le M."/>
            <person name="Wang Q."/>
            <person name="Wei S."/>
            <person name="Zheng Y."/>
            <person name="Lin W."/>
            <person name="Duan Y."/>
            <person name="Cao H."/>
            <person name="Xiong S."/>
            <person name="Wang X."/>
            <person name="Wei L."/>
            <person name="Li C."/>
            <person name="Ma Q."/>
            <person name="Ju M."/>
            <person name="Zhao R."/>
            <person name="Li G."/>
            <person name="Mu C."/>
            <person name="Tian Q."/>
            <person name="Mei H."/>
            <person name="Zhang T."/>
            <person name="Gao T."/>
            <person name="Zhang H."/>
        </authorList>
    </citation>
    <scope>NUCLEOTIDE SEQUENCE</scope>
    <source>
        <strain evidence="1">G02</strain>
    </source>
</reference>
<gene>
    <name evidence="1" type="ORF">Sradi_2501400</name>
</gene>
<accession>A0AAW2SMC1</accession>
<organism evidence="1">
    <name type="scientific">Sesamum radiatum</name>
    <name type="common">Black benniseed</name>
    <dbReference type="NCBI Taxonomy" id="300843"/>
    <lineage>
        <taxon>Eukaryota</taxon>
        <taxon>Viridiplantae</taxon>
        <taxon>Streptophyta</taxon>
        <taxon>Embryophyta</taxon>
        <taxon>Tracheophyta</taxon>
        <taxon>Spermatophyta</taxon>
        <taxon>Magnoliopsida</taxon>
        <taxon>eudicotyledons</taxon>
        <taxon>Gunneridae</taxon>
        <taxon>Pentapetalae</taxon>
        <taxon>asterids</taxon>
        <taxon>lamiids</taxon>
        <taxon>Lamiales</taxon>
        <taxon>Pedaliaceae</taxon>
        <taxon>Sesamum</taxon>
    </lineage>
</organism>
<name>A0AAW2SMC1_SESRA</name>
<dbReference type="EMBL" id="JACGWJ010000010">
    <property type="protein sequence ID" value="KAL0392786.1"/>
    <property type="molecule type" value="Genomic_DNA"/>
</dbReference>
<dbReference type="AlphaFoldDB" id="A0AAW2SMC1"/>
<proteinExistence type="predicted"/>